<gene>
    <name evidence="2" type="ORF">EG352_21395</name>
</gene>
<evidence type="ECO:0000313" key="3">
    <source>
        <dbReference type="Proteomes" id="UP000269015"/>
    </source>
</evidence>
<protein>
    <submittedName>
        <fullName evidence="2">Uncharacterized protein</fullName>
    </submittedName>
</protein>
<evidence type="ECO:0000256" key="1">
    <source>
        <dbReference type="SAM" id="SignalP"/>
    </source>
</evidence>
<sequence length="197" mass="21880">MKNLLIIIILFINAQCASQNTTKMNSNNNISVNITPGQGKNLLNGVVSSILTITNNSTQDISILLFYPNPNDLSFTSSSPLIKIKDRQWNDSERSAPIKIGAGKSYQATYFLNRYFNFLQEGEISMQYNLDLFVAADGGSPKSSAYHGTFNIKVVRGSKDEVYQQILNYQNNLKSDHPSLKKEAEEALLYLAAGSEN</sequence>
<feature type="signal peptide" evidence="1">
    <location>
        <begin position="1"/>
        <end position="17"/>
    </location>
</feature>
<dbReference type="Proteomes" id="UP000269015">
    <property type="component" value="Chromosome"/>
</dbReference>
<evidence type="ECO:0000313" key="2">
    <source>
        <dbReference type="EMBL" id="AZB20121.1"/>
    </source>
</evidence>
<feature type="chain" id="PRO_5042185995" evidence="1">
    <location>
        <begin position="18"/>
        <end position="197"/>
    </location>
</feature>
<keyword evidence="1" id="KW-0732">Signal</keyword>
<dbReference type="RefSeq" id="WP_061085374.1">
    <property type="nucleotide sequence ID" value="NZ_CP033930.1"/>
</dbReference>
<accession>A0AAD0YZU0</accession>
<organism evidence="2 3">
    <name type="scientific">Chryseobacterium indologenes</name>
    <name type="common">Flavobacterium indologenes</name>
    <dbReference type="NCBI Taxonomy" id="253"/>
    <lineage>
        <taxon>Bacteria</taxon>
        <taxon>Pseudomonadati</taxon>
        <taxon>Bacteroidota</taxon>
        <taxon>Flavobacteriia</taxon>
        <taxon>Flavobacteriales</taxon>
        <taxon>Weeksellaceae</taxon>
        <taxon>Chryseobacterium group</taxon>
        <taxon>Chryseobacterium</taxon>
    </lineage>
</organism>
<proteinExistence type="predicted"/>
<dbReference type="EMBL" id="CP033930">
    <property type="protein sequence ID" value="AZB20121.1"/>
    <property type="molecule type" value="Genomic_DNA"/>
</dbReference>
<dbReference type="AlphaFoldDB" id="A0AAD0YZU0"/>
<name>A0AAD0YZU0_CHRID</name>
<reference evidence="2 3" key="1">
    <citation type="submission" date="2018-11" db="EMBL/GenBank/DDBJ databases">
        <title>Proposal to divide the Flavobacteriaceae and reorganize its genera based on Amino Acid Identity values calculated from whole genome sequences.</title>
        <authorList>
            <person name="Nicholson A.C."/>
            <person name="Gulvik C.A."/>
            <person name="Whitney A.M."/>
            <person name="Humrighouse B.W."/>
            <person name="Bell M."/>
            <person name="Holmes B."/>
            <person name="Steigerwalt A.G."/>
            <person name="Villarma A."/>
            <person name="Sheth M."/>
            <person name="Batra D."/>
            <person name="Pryor J."/>
            <person name="Bernardet J.-F."/>
            <person name="Hugo C."/>
            <person name="Kampfer P."/>
            <person name="Newman J."/>
            <person name="McQuiston J.R."/>
        </authorList>
    </citation>
    <scope>NUCLEOTIDE SEQUENCE [LARGE SCALE GENOMIC DNA]</scope>
    <source>
        <strain evidence="2 3">H5559</strain>
    </source>
</reference>